<dbReference type="PANTHER" id="PTHR33639">
    <property type="entry name" value="THIOL-DISULFIDE OXIDOREDUCTASE DCC"/>
    <property type="match status" value="1"/>
</dbReference>
<keyword evidence="2" id="KW-1185">Reference proteome</keyword>
<organism evidence="1 2">
    <name type="scientific">Ornithinibacillus salinisoli</name>
    <dbReference type="NCBI Taxonomy" id="1848459"/>
    <lineage>
        <taxon>Bacteria</taxon>
        <taxon>Bacillati</taxon>
        <taxon>Bacillota</taxon>
        <taxon>Bacilli</taxon>
        <taxon>Bacillales</taxon>
        <taxon>Bacillaceae</taxon>
        <taxon>Ornithinibacillus</taxon>
    </lineage>
</organism>
<sequence length="129" mass="14990">MSSIILFDGECNFCDQSVQFILKRDSKAHYQFASLQSEAGKRLVNEYDVPNQLDSMILMDGKKYYTKSTAALRICGKLDGLWKIFYGLLIIPRPIRDVFYGILAKNRYKWFGKKDSCMLPSPEVRDRFL</sequence>
<dbReference type="Proteomes" id="UP001597383">
    <property type="component" value="Unassembled WGS sequence"/>
</dbReference>
<protein>
    <submittedName>
        <fullName evidence="1">Thiol-disulfide oxidoreductase DCC family protein</fullName>
    </submittedName>
</protein>
<dbReference type="InterPro" id="IPR052927">
    <property type="entry name" value="DCC_oxidoreductase"/>
</dbReference>
<evidence type="ECO:0000313" key="2">
    <source>
        <dbReference type="Proteomes" id="UP001597383"/>
    </source>
</evidence>
<dbReference type="PANTHER" id="PTHR33639:SF2">
    <property type="entry name" value="DUF393 DOMAIN-CONTAINING PROTEIN"/>
    <property type="match status" value="1"/>
</dbReference>
<name>A0ABW4VZQ5_9BACI</name>
<dbReference type="RefSeq" id="WP_377556544.1">
    <property type="nucleotide sequence ID" value="NZ_JBHUHQ010000014.1"/>
</dbReference>
<dbReference type="EMBL" id="JBHUHQ010000014">
    <property type="protein sequence ID" value="MFD2044231.1"/>
    <property type="molecule type" value="Genomic_DNA"/>
</dbReference>
<accession>A0ABW4VZQ5</accession>
<proteinExistence type="predicted"/>
<gene>
    <name evidence="1" type="ORF">ACFSJF_08145</name>
</gene>
<dbReference type="InterPro" id="IPR007263">
    <property type="entry name" value="DCC1-like"/>
</dbReference>
<comment type="caution">
    <text evidence="1">The sequence shown here is derived from an EMBL/GenBank/DDBJ whole genome shotgun (WGS) entry which is preliminary data.</text>
</comment>
<reference evidence="2" key="1">
    <citation type="journal article" date="2019" name="Int. J. Syst. Evol. Microbiol.">
        <title>The Global Catalogue of Microorganisms (GCM) 10K type strain sequencing project: providing services to taxonomists for standard genome sequencing and annotation.</title>
        <authorList>
            <consortium name="The Broad Institute Genomics Platform"/>
            <consortium name="The Broad Institute Genome Sequencing Center for Infectious Disease"/>
            <person name="Wu L."/>
            <person name="Ma J."/>
        </authorList>
    </citation>
    <scope>NUCLEOTIDE SEQUENCE [LARGE SCALE GENOMIC DNA]</scope>
    <source>
        <strain evidence="2">R28</strain>
    </source>
</reference>
<evidence type="ECO:0000313" key="1">
    <source>
        <dbReference type="EMBL" id="MFD2044231.1"/>
    </source>
</evidence>
<dbReference type="Pfam" id="PF04134">
    <property type="entry name" value="DCC1-like"/>
    <property type="match status" value="1"/>
</dbReference>